<proteinExistence type="predicted"/>
<keyword evidence="2" id="KW-0489">Methyltransferase</keyword>
<gene>
    <name evidence="2" type="ORF">HPE56_18850</name>
</gene>
<evidence type="ECO:0000313" key="2">
    <source>
        <dbReference type="EMBL" id="MBD0779861.1"/>
    </source>
</evidence>
<dbReference type="PANTHER" id="PTHR45036:SF1">
    <property type="entry name" value="METHYLTRANSFERASE LIKE 7A"/>
    <property type="match status" value="1"/>
</dbReference>
<keyword evidence="2" id="KW-0808">Transferase</keyword>
<protein>
    <submittedName>
        <fullName evidence="2">Class I SAM-dependent methyltransferase</fullName>
    </submittedName>
</protein>
<dbReference type="InterPro" id="IPR052356">
    <property type="entry name" value="Thiol_S-MT"/>
</dbReference>
<dbReference type="EMBL" id="JABTCF010000016">
    <property type="protein sequence ID" value="MBD0779861.1"/>
    <property type="molecule type" value="Genomic_DNA"/>
</dbReference>
<reference evidence="2" key="1">
    <citation type="submission" date="2020-05" db="EMBL/GenBank/DDBJ databases">
        <title>The draft genome sequence of Maribacter sp. ANRC-HE7.</title>
        <authorList>
            <person name="Mu L."/>
        </authorList>
    </citation>
    <scope>NUCLEOTIDE SEQUENCE</scope>
    <source>
        <strain evidence="2">ANRC-HE7</strain>
    </source>
</reference>
<comment type="caution">
    <text evidence="2">The sequence shown here is derived from an EMBL/GenBank/DDBJ whole genome shotgun (WGS) entry which is preliminary data.</text>
</comment>
<dbReference type="GO" id="GO:0032259">
    <property type="term" value="P:methylation"/>
    <property type="evidence" value="ECO:0007669"/>
    <property type="project" value="UniProtKB-KW"/>
</dbReference>
<dbReference type="Gene3D" id="3.40.50.150">
    <property type="entry name" value="Vaccinia Virus protein VP39"/>
    <property type="match status" value="1"/>
</dbReference>
<dbReference type="SUPFAM" id="SSF53335">
    <property type="entry name" value="S-adenosyl-L-methionine-dependent methyltransferases"/>
    <property type="match status" value="1"/>
</dbReference>
<dbReference type="RefSeq" id="WP_188245295.1">
    <property type="nucleotide sequence ID" value="NZ_JABTCF010000016.1"/>
</dbReference>
<dbReference type="GO" id="GO:0008168">
    <property type="term" value="F:methyltransferase activity"/>
    <property type="evidence" value="ECO:0007669"/>
    <property type="project" value="UniProtKB-KW"/>
</dbReference>
<keyword evidence="3" id="KW-1185">Reference proteome</keyword>
<accession>A0ABR7V5C7</accession>
<dbReference type="InterPro" id="IPR013216">
    <property type="entry name" value="Methyltransf_11"/>
</dbReference>
<dbReference type="Pfam" id="PF08241">
    <property type="entry name" value="Methyltransf_11"/>
    <property type="match status" value="1"/>
</dbReference>
<dbReference type="Proteomes" id="UP001166021">
    <property type="component" value="Unassembled WGS sequence"/>
</dbReference>
<sequence length="205" mass="23281">MEFYKKIFASKYDSFMTNLESTFHPIRKALISNLEGTILEVGSGTGTNFEYYNAKAKVIALEPSSFMLDKSKAKLPKKAQITTCNMGIADERLNSMIKNNSLDYIICTLVLCTIPDQNLALDKFKKWLKPTGKLIILEHIHAKNKPSRLLYNIVNPLWKIMGNGCNINRDTDLSIKKAGFIVESEHYFKKSISFYQAIFTVAPLK</sequence>
<dbReference type="InterPro" id="IPR029063">
    <property type="entry name" value="SAM-dependent_MTases_sf"/>
</dbReference>
<organism evidence="2 3">
    <name type="scientific">Maribacter aquimaris</name>
    <dbReference type="NCBI Taxonomy" id="2737171"/>
    <lineage>
        <taxon>Bacteria</taxon>
        <taxon>Pseudomonadati</taxon>
        <taxon>Bacteroidota</taxon>
        <taxon>Flavobacteriia</taxon>
        <taxon>Flavobacteriales</taxon>
        <taxon>Flavobacteriaceae</taxon>
        <taxon>Maribacter</taxon>
    </lineage>
</organism>
<dbReference type="CDD" id="cd02440">
    <property type="entry name" value="AdoMet_MTases"/>
    <property type="match status" value="1"/>
</dbReference>
<evidence type="ECO:0000259" key="1">
    <source>
        <dbReference type="Pfam" id="PF08241"/>
    </source>
</evidence>
<evidence type="ECO:0000313" key="3">
    <source>
        <dbReference type="Proteomes" id="UP001166021"/>
    </source>
</evidence>
<dbReference type="PANTHER" id="PTHR45036">
    <property type="entry name" value="METHYLTRANSFERASE LIKE 7B"/>
    <property type="match status" value="1"/>
</dbReference>
<name>A0ABR7V5C7_9FLAO</name>
<feature type="domain" description="Methyltransferase type 11" evidence="1">
    <location>
        <begin position="39"/>
        <end position="136"/>
    </location>
</feature>